<evidence type="ECO:0000313" key="1">
    <source>
        <dbReference type="EMBL" id="QZE14636.1"/>
    </source>
</evidence>
<name>A0AC61NG82_9BACT</name>
<keyword evidence="2" id="KW-1185">Reference proteome</keyword>
<dbReference type="EMBL" id="CP081303">
    <property type="protein sequence ID" value="QZE14636.1"/>
    <property type="molecule type" value="Genomic_DNA"/>
</dbReference>
<evidence type="ECO:0000313" key="2">
    <source>
        <dbReference type="Proteomes" id="UP000826212"/>
    </source>
</evidence>
<accession>A0AC61NG82</accession>
<reference evidence="1" key="1">
    <citation type="submission" date="2021-08" db="EMBL/GenBank/DDBJ databases">
        <title>Novel anaerobic bacterium isolated from sea squirt in East Sea, Republic of Korea.</title>
        <authorList>
            <person name="Nguyen T.H."/>
            <person name="Li Z."/>
            <person name="Lee Y.-J."/>
            <person name="Ko J."/>
            <person name="Kim S.-G."/>
        </authorList>
    </citation>
    <scope>NUCLEOTIDE SEQUENCE</scope>
    <source>
        <strain evidence="1">KCTC 25031</strain>
    </source>
</reference>
<sequence length="1376" mass="155885">MKSITICLIIILLPLITLANYIGLETNIPSNWTTNTGTGLALSNRHFKLGNQSVEWTWNNGDQILISNPQNINTALNAYKGGLMMWIYNEVPVDDEIIVEFGKGTSVSFWFNYNINFKGWRACWIRFDQDMKGDKSATSLDYMRIKAPTNVANGKLYFDRMMFPSTRINDRVTPDAQLPYINPDMNNNHWGALYYWENSTSSTLPKKESLSAEDVNQLETFTQNIYNSLSKYISDKTIQQSIDFYNSLNIQRVDGQIIGNPYVSNDEADLDKNDNDAKMKDINKHLYNIAKGAKRNNSESLLEKYINMMDWAIDQGFDYNSGMGTNHHYGYNFDGFCESILLLKDELQDKGLLEKYAKAGTYWSGIQEYKQTPINDEFQGVVDSWNTVTTPRLISIAIKPNTVDKYQNLMEMKRWMDESLKYSNGTIGGIKVDGSVYHHGVLYPAYAVGGFNGLSNYLKLTQNTVFTLAKSSRVHLWEGLKAMIRYTQKRHWGLGISGRHPLEDGGKISSGTIRCMGYLALTPDPKTDANIWEEVASQYLRYETGTTDIKTRITNAGITKGEAYTGAYTYNYSAFGIYRQKDWLVSIKGYNYYTWGSEIYETDNRYGRYQSYGTVQVLTGENATNENNGFQENGWDWNRAPGATSIHLPWDLLDSPQDGDHMGSGSHSQRGQVKFTGYGNLDNKYGLFGMLLREDDFYNSTPTHRANKSVFAFDKYIICNGTNISNDNATYRTETTLFQYKINKSAASIIVDGVEITSFPYSQDFNDDNAHWIIDPNGNGYWINGGQKVEIRKQHQTSKSNNHKNDTEGDFAVAVINHGVAPANEYYRYMIVPNTTIAEMQELANTINGTNKIFQIEKETEKYHVFKAKEGSIKGYCFFDVSDIDDNLISSVNNQCLIITERKSDNSIKISLTDPDLKIDGTFPLTAEPSQVSNTQLTLNGSYSLIGESPNVNIVSKNQYTTVLNIAAIHGKRTQFSVRKSESKVLISESFETPASASTYTIDGAYDLSKNEYFGRYKLSSIDKYYTSSKYISTIDQDYFIAGEIIQTTTNEATSINFAPVTKTVPIQAIHCSFLLGTLVNPANKFESLDFVRLEYQDIDGIYKPIGQMVGSVYSKDGATTNPSYGKLGTDTDSNNDIDGVETTEYSENGTLKLFEFEKNNIDISTLKFRIKIKTDKKYEAIYIDKVVVYEMKEAINTESFSQSSNKVNVDFSVSETGTLHYVISKNKIDNISSREILLGSNYEFKSHFEVQEGTSYSITETLNSDEKRYIYMFIEDSEEHRSKVHSIDAQSTDINDISSAQIKAYVSNNLICIEGLENTETYSVEIFDLLGKKQTNKIISHQSNAFININDQNKTFIILRVTNKNEKISFKLRIQ</sequence>
<organism evidence="1 2">
    <name type="scientific">Halosquirtibacter laminarini</name>
    <dbReference type="NCBI Taxonomy" id="3374600"/>
    <lineage>
        <taxon>Bacteria</taxon>
        <taxon>Pseudomonadati</taxon>
        <taxon>Bacteroidota</taxon>
        <taxon>Bacteroidia</taxon>
        <taxon>Marinilabiliales</taxon>
        <taxon>Prolixibacteraceae</taxon>
        <taxon>Halosquirtibacter</taxon>
    </lineage>
</organism>
<protein>
    <submittedName>
        <fullName evidence="1">Uncharacterized protein</fullName>
    </submittedName>
</protein>
<gene>
    <name evidence="1" type="ORF">K4L44_01835</name>
</gene>
<dbReference type="Proteomes" id="UP000826212">
    <property type="component" value="Chromosome"/>
</dbReference>
<proteinExistence type="predicted"/>